<dbReference type="GO" id="GO:0016811">
    <property type="term" value="F:hydrolase activity, acting on carbon-nitrogen (but not peptide) bonds, in linear amides"/>
    <property type="evidence" value="ECO:0007669"/>
    <property type="project" value="InterPro"/>
</dbReference>
<comment type="caution">
    <text evidence="1">The sequence shown here is derived from an EMBL/GenBank/DDBJ whole genome shotgun (WGS) entry which is preliminary data.</text>
</comment>
<dbReference type="Pfam" id="PF03069">
    <property type="entry name" value="FmdA_AmdA"/>
    <property type="match status" value="2"/>
</dbReference>
<evidence type="ECO:0008006" key="3">
    <source>
        <dbReference type="Google" id="ProtNLM"/>
    </source>
</evidence>
<dbReference type="OMA" id="RVFYPVH"/>
<dbReference type="AlphaFoldDB" id="A0A179I546"/>
<keyword evidence="2" id="KW-1185">Reference proteome</keyword>
<name>A0A179I546_CORDF</name>
<proteinExistence type="predicted"/>
<evidence type="ECO:0000313" key="1">
    <source>
        <dbReference type="EMBL" id="OAQ96868.1"/>
    </source>
</evidence>
<gene>
    <name evidence="1" type="ORF">LLEC1_07263</name>
</gene>
<protein>
    <recommendedName>
        <fullName evidence="3">Formamidase</fullName>
    </recommendedName>
</protein>
<reference evidence="1 2" key="1">
    <citation type="submission" date="2016-03" db="EMBL/GenBank/DDBJ databases">
        <title>Fine-scale spatial genetic structure of a fungal parasite of coffee scale insects.</title>
        <authorList>
            <person name="Jackson D."/>
            <person name="Zemenick K.A."/>
            <person name="Malloure B."/>
            <person name="Quandt C.A."/>
            <person name="James T.Y."/>
        </authorList>
    </citation>
    <scope>NUCLEOTIDE SEQUENCE [LARGE SCALE GENOMIC DNA]</scope>
    <source>
        <strain evidence="1 2">UM487</strain>
    </source>
</reference>
<dbReference type="PANTHER" id="PTHR31891:SF1">
    <property type="entry name" value="FORMAMIDASE C869.04-RELATED"/>
    <property type="match status" value="1"/>
</dbReference>
<dbReference type="PANTHER" id="PTHR31891">
    <property type="entry name" value="FORMAMIDASE C869.04-RELATED"/>
    <property type="match status" value="1"/>
</dbReference>
<organism evidence="1 2">
    <name type="scientific">Cordyceps confragosa</name>
    <name type="common">Lecanicillium lecanii</name>
    <dbReference type="NCBI Taxonomy" id="2714763"/>
    <lineage>
        <taxon>Eukaryota</taxon>
        <taxon>Fungi</taxon>
        <taxon>Dikarya</taxon>
        <taxon>Ascomycota</taxon>
        <taxon>Pezizomycotina</taxon>
        <taxon>Sordariomycetes</taxon>
        <taxon>Hypocreomycetidae</taxon>
        <taxon>Hypocreales</taxon>
        <taxon>Cordycipitaceae</taxon>
        <taxon>Akanthomyces</taxon>
    </lineage>
</organism>
<dbReference type="SUPFAM" id="SSF141130">
    <property type="entry name" value="Acetamidase/Formamidase-like"/>
    <property type="match status" value="1"/>
</dbReference>
<dbReference type="OrthoDB" id="9975579at2759"/>
<dbReference type="InterPro" id="IPR004304">
    <property type="entry name" value="FmdA_AmdA"/>
</dbReference>
<accession>A0A179I546</accession>
<dbReference type="Proteomes" id="UP000243081">
    <property type="component" value="Unassembled WGS sequence"/>
</dbReference>
<sequence length="366" mass="39762">MPAKIRTAQSVSLDVPADEQPYLHNRWHPDSKSGGLPSIGSVEPGETVKIECLDWTGGQIGNNDSANDVRDIDLSKIHYLTGPFDVKGAEPGDLLVVNITDIQPFDHSPWGFTGVFDKTNGGGFLEEHYPRAAKAIWDFDGIYCSSRHIPGSVHATTADGELKARIGKEGARTVPGRPEHGGNVDICNISRGSKTYLPVHVPGAKFSVGDLHFSQGDGEISFCGAIEMAGVITIKFDLIKNGVKSRAVPHPVFLPGEVQPHYGPSRYLTFEGFSVDEQGKQHYMDATIAYRQACLRSIEYLKQFGYSGEQIYLLLSCAPVRGCIAGIVDIPNVCTTLGVPMDIFDFDISIDKEPVKHELGSCAYPS</sequence>
<dbReference type="Gene3D" id="2.60.120.580">
    <property type="entry name" value="Acetamidase/Formamidase-like domains"/>
    <property type="match status" value="1"/>
</dbReference>
<evidence type="ECO:0000313" key="2">
    <source>
        <dbReference type="Proteomes" id="UP000243081"/>
    </source>
</evidence>
<dbReference type="EMBL" id="LUKN01003834">
    <property type="protein sequence ID" value="OAQ96868.1"/>
    <property type="molecule type" value="Genomic_DNA"/>
</dbReference>